<feature type="binding site" evidence="8">
    <location>
        <position position="114"/>
    </location>
    <ligand>
        <name>Ca(2+)</name>
        <dbReference type="ChEBI" id="CHEBI:29108"/>
        <label>1</label>
    </ligand>
</feature>
<keyword evidence="6" id="KW-0325">Glycoprotein</keyword>
<feature type="disulfide bond" evidence="10">
    <location>
        <begin position="91"/>
        <end position="162"/>
    </location>
</feature>
<feature type="binding site" evidence="8">
    <location>
        <position position="112"/>
    </location>
    <ligand>
        <name>Ca(2+)</name>
        <dbReference type="ChEBI" id="CHEBI:29108"/>
        <label>1</label>
    </ligand>
</feature>
<dbReference type="PANTHER" id="PTHR31517:SF48">
    <property type="entry name" value="PEROXIDASE 16-RELATED"/>
    <property type="match status" value="1"/>
</dbReference>
<comment type="caution">
    <text evidence="13">The sequence shown here is derived from an EMBL/GenBank/DDBJ whole genome shotgun (WGS) entry which is preliminary data.</text>
</comment>
<evidence type="ECO:0000256" key="1">
    <source>
        <dbReference type="ARBA" id="ARBA00000189"/>
    </source>
</evidence>
<evidence type="ECO:0000256" key="6">
    <source>
        <dbReference type="ARBA" id="ARBA00023180"/>
    </source>
</evidence>
<evidence type="ECO:0000256" key="9">
    <source>
        <dbReference type="PIRSR" id="PIRSR601621-3"/>
    </source>
</evidence>
<feature type="active site" description="Proton acceptor" evidence="7">
    <location>
        <position position="104"/>
    </location>
</feature>
<dbReference type="GO" id="GO:0046872">
    <property type="term" value="F:metal ion binding"/>
    <property type="evidence" value="ECO:0007669"/>
    <property type="project" value="UniProtKB-UniRule"/>
</dbReference>
<keyword evidence="8" id="KW-0349">Heme</keyword>
<keyword evidence="8 11" id="KW-0106">Calcium</keyword>
<evidence type="ECO:0000256" key="5">
    <source>
        <dbReference type="ARBA" id="ARBA00023004"/>
    </source>
</evidence>
<dbReference type="GO" id="GO:0140825">
    <property type="term" value="F:lactoperoxidase activity"/>
    <property type="evidence" value="ECO:0007669"/>
    <property type="project" value="UniProtKB-EC"/>
</dbReference>
<feature type="binding site" evidence="8">
    <location>
        <position position="218"/>
    </location>
    <ligand>
        <name>Ca(2+)</name>
        <dbReference type="ChEBI" id="CHEBI:29108"/>
        <label>2</label>
    </ligand>
</feature>
<feature type="disulfide bond" evidence="10">
    <location>
        <begin position="70"/>
        <end position="307"/>
    </location>
</feature>
<keyword evidence="11" id="KW-0560">Oxidoreductase</keyword>
<feature type="binding site" evidence="8">
    <location>
        <position position="241"/>
    </location>
    <ligand>
        <name>Ca(2+)</name>
        <dbReference type="ChEBI" id="CHEBI:29108"/>
        <label>2</label>
    </ligand>
</feature>
<keyword evidence="3 11" id="KW-0575">Peroxidase</keyword>
<name>A0A9P4W5U6_CURKU</name>
<dbReference type="EMBL" id="SWKU01000014">
    <property type="protein sequence ID" value="KAF3000936.1"/>
    <property type="molecule type" value="Genomic_DNA"/>
</dbReference>
<dbReference type="AlphaFoldDB" id="A0A9P4W5U6"/>
<evidence type="ECO:0000313" key="14">
    <source>
        <dbReference type="Proteomes" id="UP000801428"/>
    </source>
</evidence>
<keyword evidence="14" id="KW-1185">Reference proteome</keyword>
<evidence type="ECO:0000256" key="4">
    <source>
        <dbReference type="ARBA" id="ARBA00022723"/>
    </source>
</evidence>
<sequence>MYISSILITALAATSTAQASNFTITEDLDSRVELPKRFFGIDKIFGSIGGTIGGFLGVGAGNKASSGEECPAVWTQISAQLTQQFLADGQCTDAARAAIRSSFHDCFNGACDGSLILADECSRGENRGLQRLCDNLGTVQENTGVGMADLIQFAAAHAIKTCPGGPTIPVKVGREDSDVASPAGILPSGHAQSGDLIKLFASKGFSPVDLAALLGAHTAAKQRSTAPDQPQELDSTVGTWDNRFYSETRSGKAPFTLPSDKSIAQNPITMLPFNTFALSKGAWDRAFVSAMTKMSMIGVDADGLIDCTSALPGGSRKRDIRNSNIFDRFKF</sequence>
<dbReference type="Gene3D" id="1.10.420.10">
    <property type="entry name" value="Peroxidase, domain 2"/>
    <property type="match status" value="1"/>
</dbReference>
<dbReference type="EC" id="1.11.1.-" evidence="11"/>
<dbReference type="OrthoDB" id="2113341at2759"/>
<evidence type="ECO:0000256" key="11">
    <source>
        <dbReference type="RuleBase" id="RU363051"/>
    </source>
</evidence>
<keyword evidence="5 8" id="KW-0408">Iron</keyword>
<comment type="similarity">
    <text evidence="2 11">Belongs to the peroxidase family. Ligninase subfamily.</text>
</comment>
<feature type="site" description="Transition state stabilizer" evidence="9">
    <location>
        <position position="100"/>
    </location>
</feature>
<evidence type="ECO:0000313" key="13">
    <source>
        <dbReference type="EMBL" id="KAF3000936.1"/>
    </source>
</evidence>
<evidence type="ECO:0000256" key="10">
    <source>
        <dbReference type="PIRSR" id="PIRSR601621-4"/>
    </source>
</evidence>
<feature type="chain" id="PRO_5040531906" description="Peroxidase" evidence="11">
    <location>
        <begin position="20"/>
        <end position="331"/>
    </location>
</feature>
<dbReference type="PROSITE" id="PS50873">
    <property type="entry name" value="PEROXIDASE_4"/>
    <property type="match status" value="1"/>
</dbReference>
<comment type="cofactor">
    <cofactor evidence="8">
        <name>heme b</name>
        <dbReference type="ChEBI" id="CHEBI:60344"/>
    </cofactor>
    <text evidence="8">Binds 1 heme b (iron(II)-protoporphyrin IX) group per subunit.</text>
</comment>
<evidence type="ECO:0000256" key="3">
    <source>
        <dbReference type="ARBA" id="ARBA00022559"/>
    </source>
</evidence>
<dbReference type="InterPro" id="IPR010255">
    <property type="entry name" value="Haem_peroxidase_sf"/>
</dbReference>
<comment type="cofactor">
    <cofactor evidence="8 11">
        <name>Ca(2+)</name>
        <dbReference type="ChEBI" id="CHEBI:29108"/>
    </cofactor>
    <text evidence="8 11">Binds 2 calcium ions per subunit.</text>
</comment>
<feature type="binding site" evidence="8">
    <location>
        <position position="236"/>
    </location>
    <ligand>
        <name>Ca(2+)</name>
        <dbReference type="ChEBI" id="CHEBI:29108"/>
        <label>2</label>
    </ligand>
</feature>
<dbReference type="PRINTS" id="PR00458">
    <property type="entry name" value="PEROXIDASE"/>
</dbReference>
<feature type="domain" description="Plant heme peroxidase family profile" evidence="12">
    <location>
        <begin position="95"/>
        <end position="324"/>
    </location>
</feature>
<dbReference type="Gene3D" id="1.10.520.10">
    <property type="match status" value="1"/>
</dbReference>
<dbReference type="Pfam" id="PF00141">
    <property type="entry name" value="peroxidase"/>
    <property type="match status" value="1"/>
</dbReference>
<accession>A0A9P4W5U6</accession>
<keyword evidence="4 8" id="KW-0479">Metal-binding</keyword>
<dbReference type="GO" id="GO:0006979">
    <property type="term" value="P:response to oxidative stress"/>
    <property type="evidence" value="ECO:0007669"/>
    <property type="project" value="InterPro"/>
</dbReference>
<comment type="catalytic activity">
    <reaction evidence="1">
        <text>2 a phenolic donor + H2O2 = 2 a phenolic radical donor + 2 H2O</text>
        <dbReference type="Rhea" id="RHEA:56136"/>
        <dbReference type="ChEBI" id="CHEBI:15377"/>
        <dbReference type="ChEBI" id="CHEBI:16240"/>
        <dbReference type="ChEBI" id="CHEBI:139520"/>
        <dbReference type="ChEBI" id="CHEBI:139521"/>
        <dbReference type="EC" id="1.11.1.7"/>
    </reaction>
</comment>
<feature type="binding site" evidence="8">
    <location>
        <position position="105"/>
    </location>
    <ligand>
        <name>Ca(2+)</name>
        <dbReference type="ChEBI" id="CHEBI:29108"/>
        <label>1</label>
    </ligand>
</feature>
<feature type="binding site" description="axial binding residue" evidence="8">
    <location>
        <position position="217"/>
    </location>
    <ligand>
        <name>heme b</name>
        <dbReference type="ChEBI" id="CHEBI:60344"/>
    </ligand>
    <ligandPart>
        <name>Fe</name>
        <dbReference type="ChEBI" id="CHEBI:18248"/>
    </ligandPart>
</feature>
<keyword evidence="10" id="KW-1015">Disulfide bond</keyword>
<dbReference type="PANTHER" id="PTHR31517">
    <property type="match status" value="1"/>
</dbReference>
<feature type="binding site" evidence="8">
    <location>
        <position position="234"/>
    </location>
    <ligand>
        <name>Ca(2+)</name>
        <dbReference type="ChEBI" id="CHEBI:29108"/>
        <label>2</label>
    </ligand>
</feature>
<dbReference type="InterPro" id="IPR001621">
    <property type="entry name" value="Ligninase"/>
</dbReference>
<evidence type="ECO:0000259" key="12">
    <source>
        <dbReference type="PROSITE" id="PS50873"/>
    </source>
</evidence>
<keyword evidence="11" id="KW-0732">Signal</keyword>
<dbReference type="InterPro" id="IPR002016">
    <property type="entry name" value="Haem_peroxidase"/>
</dbReference>
<gene>
    <name evidence="13" type="ORF">E8E13_008830</name>
</gene>
<dbReference type="PRINTS" id="PR00462">
    <property type="entry name" value="LIGNINASE"/>
</dbReference>
<evidence type="ECO:0000256" key="2">
    <source>
        <dbReference type="ARBA" id="ARBA00006089"/>
    </source>
</evidence>
<dbReference type="GO" id="GO:0020037">
    <property type="term" value="F:heme binding"/>
    <property type="evidence" value="ECO:0007669"/>
    <property type="project" value="UniProtKB-UniRule"/>
</dbReference>
<dbReference type="InterPro" id="IPR000823">
    <property type="entry name" value="Peroxidase_pln"/>
</dbReference>
<proteinExistence type="inferred from homology"/>
<evidence type="ECO:0000256" key="8">
    <source>
        <dbReference type="PIRSR" id="PIRSR601621-2"/>
    </source>
</evidence>
<evidence type="ECO:0000256" key="7">
    <source>
        <dbReference type="PIRSR" id="PIRSR601621-1"/>
    </source>
</evidence>
<organism evidence="13 14">
    <name type="scientific">Curvularia kusanoi</name>
    <name type="common">Cochliobolus kusanoi</name>
    <dbReference type="NCBI Taxonomy" id="90978"/>
    <lineage>
        <taxon>Eukaryota</taxon>
        <taxon>Fungi</taxon>
        <taxon>Dikarya</taxon>
        <taxon>Ascomycota</taxon>
        <taxon>Pezizomycotina</taxon>
        <taxon>Dothideomycetes</taxon>
        <taxon>Pleosporomycetidae</taxon>
        <taxon>Pleosporales</taxon>
        <taxon>Pleosporineae</taxon>
        <taxon>Pleosporaceae</taxon>
        <taxon>Curvularia</taxon>
    </lineage>
</organism>
<protein>
    <recommendedName>
        <fullName evidence="11">Peroxidase</fullName>
        <ecNumber evidence="11">1.11.1.-</ecNumber>
    </recommendedName>
</protein>
<reference evidence="13" key="1">
    <citation type="submission" date="2019-04" db="EMBL/GenBank/DDBJ databases">
        <title>Sequencing of skin fungus with MAO and IRED activity.</title>
        <authorList>
            <person name="Marsaioli A.J."/>
            <person name="Bonatto J.M.C."/>
            <person name="Reis Junior O."/>
        </authorList>
    </citation>
    <scope>NUCLEOTIDE SEQUENCE</scope>
    <source>
        <strain evidence="13">30M1</strain>
    </source>
</reference>
<feature type="signal peptide" evidence="11">
    <location>
        <begin position="1"/>
        <end position="19"/>
    </location>
</feature>
<dbReference type="SUPFAM" id="SSF48113">
    <property type="entry name" value="Heme-dependent peroxidases"/>
    <property type="match status" value="1"/>
</dbReference>
<dbReference type="Proteomes" id="UP000801428">
    <property type="component" value="Unassembled WGS sequence"/>
</dbReference>